<dbReference type="RefSeq" id="WP_379479216.1">
    <property type="nucleotide sequence ID" value="NZ_BAAAXC010000005.1"/>
</dbReference>
<comment type="caution">
    <text evidence="3">The sequence shown here is derived from an EMBL/GenBank/DDBJ whole genome shotgun (WGS) entry which is preliminary data.</text>
</comment>
<gene>
    <name evidence="3" type="ORF">ACFFRN_39420</name>
</gene>
<sequence>MSPSPRLDGWPARSHPSAPFLVIELEFEWGMRVIPAELPAIHANLYIGNMDFGEFAESADAARVPRLNRSAAGKHGTSPSGPSGTTICDS</sequence>
<keyword evidence="4" id="KW-1185">Reference proteome</keyword>
<feature type="domain" description="DUF6924" evidence="2">
    <location>
        <begin position="14"/>
        <end position="64"/>
    </location>
</feature>
<evidence type="ECO:0000313" key="4">
    <source>
        <dbReference type="Proteomes" id="UP001589646"/>
    </source>
</evidence>
<protein>
    <submittedName>
        <fullName evidence="3">DUF6924 domain-containing protein</fullName>
    </submittedName>
</protein>
<dbReference type="Proteomes" id="UP001589646">
    <property type="component" value="Unassembled WGS sequence"/>
</dbReference>
<evidence type="ECO:0000256" key="1">
    <source>
        <dbReference type="SAM" id="MobiDB-lite"/>
    </source>
</evidence>
<dbReference type="InterPro" id="IPR053832">
    <property type="entry name" value="DUF6924"/>
</dbReference>
<reference evidence="3 4" key="1">
    <citation type="submission" date="2024-09" db="EMBL/GenBank/DDBJ databases">
        <authorList>
            <person name="Sun Q."/>
            <person name="Mori K."/>
        </authorList>
    </citation>
    <scope>NUCLEOTIDE SEQUENCE [LARGE SCALE GENOMIC DNA]</scope>
    <source>
        <strain evidence="3 4">JCM 3323</strain>
    </source>
</reference>
<accession>A0ABV5QB40</accession>
<evidence type="ECO:0000313" key="3">
    <source>
        <dbReference type="EMBL" id="MFB9532710.1"/>
    </source>
</evidence>
<evidence type="ECO:0000259" key="2">
    <source>
        <dbReference type="Pfam" id="PF21962"/>
    </source>
</evidence>
<organism evidence="3 4">
    <name type="scientific">Nonomuraea roseola</name>
    <dbReference type="NCBI Taxonomy" id="46179"/>
    <lineage>
        <taxon>Bacteria</taxon>
        <taxon>Bacillati</taxon>
        <taxon>Actinomycetota</taxon>
        <taxon>Actinomycetes</taxon>
        <taxon>Streptosporangiales</taxon>
        <taxon>Streptosporangiaceae</taxon>
        <taxon>Nonomuraea</taxon>
    </lineage>
</organism>
<dbReference type="EMBL" id="JBHMCE010000014">
    <property type="protein sequence ID" value="MFB9532710.1"/>
    <property type="molecule type" value="Genomic_DNA"/>
</dbReference>
<proteinExistence type="predicted"/>
<feature type="region of interest" description="Disordered" evidence="1">
    <location>
        <begin position="66"/>
        <end position="90"/>
    </location>
</feature>
<feature type="compositionally biased region" description="Polar residues" evidence="1">
    <location>
        <begin position="77"/>
        <end position="90"/>
    </location>
</feature>
<dbReference type="Pfam" id="PF21962">
    <property type="entry name" value="DUF6924"/>
    <property type="match status" value="1"/>
</dbReference>
<name>A0ABV5QB40_9ACTN</name>